<dbReference type="InterPro" id="IPR002491">
    <property type="entry name" value="ABC_transptr_periplasmic_BD"/>
</dbReference>
<comment type="caution">
    <text evidence="2">The sequence shown here is derived from an EMBL/GenBank/DDBJ whole genome shotgun (WGS) entry which is preliminary data.</text>
</comment>
<name>A0A5S3N737_9FLAO</name>
<dbReference type="Pfam" id="PF01497">
    <property type="entry name" value="Peripla_BP_2"/>
    <property type="match status" value="1"/>
</dbReference>
<protein>
    <submittedName>
        <fullName evidence="2">ABC transporter substrate-binding protein</fullName>
    </submittedName>
</protein>
<evidence type="ECO:0000313" key="3">
    <source>
        <dbReference type="Proteomes" id="UP000307140"/>
    </source>
</evidence>
<feature type="domain" description="Fe/B12 periplasmic-binding" evidence="1">
    <location>
        <begin position="93"/>
        <end position="366"/>
    </location>
</feature>
<dbReference type="PANTHER" id="PTHR30535">
    <property type="entry name" value="VITAMIN B12-BINDING PROTEIN"/>
    <property type="match status" value="1"/>
</dbReference>
<dbReference type="Proteomes" id="UP000307140">
    <property type="component" value="Unassembled WGS sequence"/>
</dbReference>
<dbReference type="InterPro" id="IPR050902">
    <property type="entry name" value="ABC_Transporter_SBP"/>
</dbReference>
<proteinExistence type="predicted"/>
<dbReference type="GO" id="GO:0071281">
    <property type="term" value="P:cellular response to iron ion"/>
    <property type="evidence" value="ECO:0007669"/>
    <property type="project" value="TreeGrafter"/>
</dbReference>
<reference evidence="2 3" key="1">
    <citation type="submission" date="2019-05" db="EMBL/GenBank/DDBJ databases">
        <title>Polaribacter aestuariivivens sp. nov., isolated from a tidal flat.</title>
        <authorList>
            <person name="Yoon J.-H."/>
        </authorList>
    </citation>
    <scope>NUCLEOTIDE SEQUENCE [LARGE SCALE GENOMIC DNA]</scope>
    <source>
        <strain evidence="2 3">DBTF-3</strain>
    </source>
</reference>
<dbReference type="EMBL" id="VANR01000002">
    <property type="protein sequence ID" value="TMM31110.1"/>
    <property type="molecule type" value="Genomic_DNA"/>
</dbReference>
<dbReference type="PANTHER" id="PTHR30535:SF34">
    <property type="entry name" value="MOLYBDATE-BINDING PROTEIN MOLA"/>
    <property type="match status" value="1"/>
</dbReference>
<sequence length="379" mass="42774">MKNITKKLILLTIVVFVVSCKKETKNIPEKTQQKSSITYAKGFDIIEDNGVKKLIIKTAYKGSKDISEYTIKKKRNNLNIANNRNVIKIPIDKIVVTSTTHIPMVELLNEETTIVGFPYAKYISSEKTRVLIDEGKITEIGKENSLNTEILLDLQPELVVGYSVSSADKSLSTIKKAGINVIYNGDWLEETPLGRAEWIKFFGVLFDKEKEADSIFKVIESNYLNAKQIAFKSTKKPTVLSGAIMSKDIWNLPAGESFVATFLKDANVDYLWKDSKGKGSLSLSFESVFDKGKNADFWIAPGYFTSKEQLLKSNKLYNEFSAFKNDKIYTPTTKTGKTGGVIYYELAPTRPDLILKDIIKITNPDLLPNYELTFFEKMK</sequence>
<dbReference type="Gene3D" id="3.40.50.1980">
    <property type="entry name" value="Nitrogenase molybdenum iron protein domain"/>
    <property type="match status" value="2"/>
</dbReference>
<organism evidence="2 3">
    <name type="scientific">Polaribacter aestuariivivens</name>
    <dbReference type="NCBI Taxonomy" id="2304626"/>
    <lineage>
        <taxon>Bacteria</taxon>
        <taxon>Pseudomonadati</taxon>
        <taxon>Bacteroidota</taxon>
        <taxon>Flavobacteriia</taxon>
        <taxon>Flavobacteriales</taxon>
        <taxon>Flavobacteriaceae</taxon>
    </lineage>
</organism>
<dbReference type="SUPFAM" id="SSF53807">
    <property type="entry name" value="Helical backbone' metal receptor"/>
    <property type="match status" value="1"/>
</dbReference>
<dbReference type="AlphaFoldDB" id="A0A5S3N737"/>
<evidence type="ECO:0000313" key="2">
    <source>
        <dbReference type="EMBL" id="TMM31110.1"/>
    </source>
</evidence>
<dbReference type="PROSITE" id="PS50983">
    <property type="entry name" value="FE_B12_PBP"/>
    <property type="match status" value="1"/>
</dbReference>
<dbReference type="OrthoDB" id="9812528at2"/>
<dbReference type="RefSeq" id="WP_138534840.1">
    <property type="nucleotide sequence ID" value="NZ_VANR01000002.1"/>
</dbReference>
<keyword evidence="3" id="KW-1185">Reference proteome</keyword>
<accession>A0A5S3N737</accession>
<evidence type="ECO:0000259" key="1">
    <source>
        <dbReference type="PROSITE" id="PS50983"/>
    </source>
</evidence>
<gene>
    <name evidence="2" type="ORF">FDT66_03840</name>
</gene>
<dbReference type="PROSITE" id="PS51257">
    <property type="entry name" value="PROKAR_LIPOPROTEIN"/>
    <property type="match status" value="1"/>
</dbReference>